<dbReference type="GO" id="GO:0005634">
    <property type="term" value="C:nucleus"/>
    <property type="evidence" value="ECO:0007669"/>
    <property type="project" value="UniProtKB-SubCell"/>
</dbReference>
<evidence type="ECO:0000256" key="3">
    <source>
        <dbReference type="ARBA" id="ARBA00006958"/>
    </source>
</evidence>
<dbReference type="GO" id="GO:0046872">
    <property type="term" value="F:metal ion binding"/>
    <property type="evidence" value="ECO:0007669"/>
    <property type="project" value="UniProtKB-KW"/>
</dbReference>
<comment type="subcellular location">
    <subcellularLocation>
        <location evidence="2">Nucleus</location>
    </subcellularLocation>
</comment>
<dbReference type="AlphaFoldDB" id="A0AAV0XXN5"/>
<evidence type="ECO:0000313" key="9">
    <source>
        <dbReference type="EMBL" id="CAI6372662.1"/>
    </source>
</evidence>
<evidence type="ECO:0000259" key="8">
    <source>
        <dbReference type="Pfam" id="PF13359"/>
    </source>
</evidence>
<dbReference type="PANTHER" id="PTHR22930">
    <property type="match status" value="1"/>
</dbReference>
<dbReference type="InterPro" id="IPR027806">
    <property type="entry name" value="HARBI1_dom"/>
</dbReference>
<comment type="similarity">
    <text evidence="3">Belongs to the HARBI1 family.</text>
</comment>
<keyword evidence="6" id="KW-0378">Hydrolase</keyword>
<comment type="caution">
    <text evidence="9">The sequence shown here is derived from an EMBL/GenBank/DDBJ whole genome shotgun (WGS) entry which is preliminary data.</text>
</comment>
<proteinExistence type="inferred from homology"/>
<dbReference type="GO" id="GO:0004518">
    <property type="term" value="F:nuclease activity"/>
    <property type="evidence" value="ECO:0007669"/>
    <property type="project" value="UniProtKB-KW"/>
</dbReference>
<reference evidence="9 10" key="1">
    <citation type="submission" date="2023-01" db="EMBL/GenBank/DDBJ databases">
        <authorList>
            <person name="Whitehead M."/>
        </authorList>
    </citation>
    <scope>NUCLEOTIDE SEQUENCE [LARGE SCALE GENOMIC DNA]</scope>
</reference>
<evidence type="ECO:0000256" key="6">
    <source>
        <dbReference type="ARBA" id="ARBA00022801"/>
    </source>
</evidence>
<dbReference type="EMBL" id="CARXXK010001060">
    <property type="protein sequence ID" value="CAI6372662.1"/>
    <property type="molecule type" value="Genomic_DNA"/>
</dbReference>
<dbReference type="InterPro" id="IPR045249">
    <property type="entry name" value="HARBI1-like"/>
</dbReference>
<keyword evidence="10" id="KW-1185">Reference proteome</keyword>
<comment type="cofactor">
    <cofactor evidence="1">
        <name>a divalent metal cation</name>
        <dbReference type="ChEBI" id="CHEBI:60240"/>
    </cofactor>
</comment>
<sequence>MESSSSSDSSDWETVAAFVVLDEDERNKRSTRTWVHDINTKREELGEFRRLVQELRNDSKRFHMYFRMTIEQFDYIHELIKSDIYKRNTQLRKAITTEERLAVCLRFLATGNSFRSIGFSYRLGFSTVREIVQEVCQAIWKRLGPITMPQPTEEMWKTIASRYKEMWNFPNCIGAIDGKHINIQCPINAGSTYYNYKGSHSIVLLALVDADYKFIAIDVGAYGRNSDGGILSNSIIGKKLQSKTFNIPEPAPIIQNGQPQPYVIVGDEAFPLKTYLLRPYSRSYLEDNEPNKIFNYRLSRARRVVENAFGILAARWRCFRGPLEIQPEFVDKVVLASCCLHNMLCADNAFEPDTESLQLLESALLNIDSLRRNSTREAFQVRDYFKEYFNSNVGSLVWQIESVRKGKKQT</sequence>
<evidence type="ECO:0000256" key="4">
    <source>
        <dbReference type="ARBA" id="ARBA00022722"/>
    </source>
</evidence>
<evidence type="ECO:0000313" key="10">
    <source>
        <dbReference type="Proteomes" id="UP001160148"/>
    </source>
</evidence>
<protein>
    <recommendedName>
        <fullName evidence="8">DDE Tnp4 domain-containing protein</fullName>
    </recommendedName>
</protein>
<evidence type="ECO:0000256" key="5">
    <source>
        <dbReference type="ARBA" id="ARBA00022723"/>
    </source>
</evidence>
<keyword evidence="4" id="KW-0540">Nuclease</keyword>
<gene>
    <name evidence="9" type="ORF">MEUPH1_LOCUS26506</name>
</gene>
<dbReference type="Proteomes" id="UP001160148">
    <property type="component" value="Unassembled WGS sequence"/>
</dbReference>
<keyword evidence="5" id="KW-0479">Metal-binding</keyword>
<evidence type="ECO:0000256" key="7">
    <source>
        <dbReference type="ARBA" id="ARBA00023242"/>
    </source>
</evidence>
<dbReference type="PANTHER" id="PTHR22930:SF269">
    <property type="entry name" value="NUCLEASE HARBI1-LIKE PROTEIN"/>
    <property type="match status" value="1"/>
</dbReference>
<name>A0AAV0XXN5_9HEMI</name>
<organism evidence="9 10">
    <name type="scientific">Macrosiphum euphorbiae</name>
    <name type="common">potato aphid</name>
    <dbReference type="NCBI Taxonomy" id="13131"/>
    <lineage>
        <taxon>Eukaryota</taxon>
        <taxon>Metazoa</taxon>
        <taxon>Ecdysozoa</taxon>
        <taxon>Arthropoda</taxon>
        <taxon>Hexapoda</taxon>
        <taxon>Insecta</taxon>
        <taxon>Pterygota</taxon>
        <taxon>Neoptera</taxon>
        <taxon>Paraneoptera</taxon>
        <taxon>Hemiptera</taxon>
        <taxon>Sternorrhyncha</taxon>
        <taxon>Aphidomorpha</taxon>
        <taxon>Aphidoidea</taxon>
        <taxon>Aphididae</taxon>
        <taxon>Macrosiphini</taxon>
        <taxon>Macrosiphum</taxon>
    </lineage>
</organism>
<feature type="domain" description="DDE Tnp4" evidence="8">
    <location>
        <begin position="176"/>
        <end position="342"/>
    </location>
</feature>
<evidence type="ECO:0000256" key="1">
    <source>
        <dbReference type="ARBA" id="ARBA00001968"/>
    </source>
</evidence>
<accession>A0AAV0XXN5</accession>
<dbReference type="Pfam" id="PF13359">
    <property type="entry name" value="DDE_Tnp_4"/>
    <property type="match status" value="1"/>
</dbReference>
<evidence type="ECO:0000256" key="2">
    <source>
        <dbReference type="ARBA" id="ARBA00004123"/>
    </source>
</evidence>
<dbReference type="GO" id="GO:0016787">
    <property type="term" value="F:hydrolase activity"/>
    <property type="evidence" value="ECO:0007669"/>
    <property type="project" value="UniProtKB-KW"/>
</dbReference>
<keyword evidence="7" id="KW-0539">Nucleus</keyword>